<name>A0A1I6NQ12_9BACL</name>
<evidence type="ECO:0000256" key="1">
    <source>
        <dbReference type="ARBA" id="ARBA00004651"/>
    </source>
</evidence>
<organism evidence="7 8">
    <name type="scientific">Marininema halotolerans</name>
    <dbReference type="NCBI Taxonomy" id="1155944"/>
    <lineage>
        <taxon>Bacteria</taxon>
        <taxon>Bacillati</taxon>
        <taxon>Bacillota</taxon>
        <taxon>Bacilli</taxon>
        <taxon>Bacillales</taxon>
        <taxon>Thermoactinomycetaceae</taxon>
        <taxon>Marininema</taxon>
    </lineage>
</organism>
<evidence type="ECO:0000313" key="7">
    <source>
        <dbReference type="EMBL" id="SFS30072.1"/>
    </source>
</evidence>
<dbReference type="OrthoDB" id="2989516at2"/>
<dbReference type="EMBL" id="FPAA01000001">
    <property type="protein sequence ID" value="SFS30072.1"/>
    <property type="molecule type" value="Genomic_DNA"/>
</dbReference>
<proteinExistence type="predicted"/>
<dbReference type="GO" id="GO:0005886">
    <property type="term" value="C:plasma membrane"/>
    <property type="evidence" value="ECO:0007669"/>
    <property type="project" value="UniProtKB-SubCell"/>
</dbReference>
<sequence>METNVQHQPNQSVSEDRSMKYVLSFVWMLLLTGASFAIVTMHLVPENMVIPALLILAMLQVLLQFFTFMHLDFKKSRLTAVFTFSGIAIGFICAIALWLIS</sequence>
<keyword evidence="5 6" id="KW-0472">Membrane</keyword>
<evidence type="ECO:0000313" key="8">
    <source>
        <dbReference type="Proteomes" id="UP000198660"/>
    </source>
</evidence>
<accession>A0A1I6NQ12</accession>
<keyword evidence="8" id="KW-1185">Reference proteome</keyword>
<feature type="transmembrane region" description="Helical" evidence="6">
    <location>
        <begin position="50"/>
        <end position="71"/>
    </location>
</feature>
<gene>
    <name evidence="7" type="ORF">SAMN05444972_1018</name>
</gene>
<keyword evidence="4 6" id="KW-1133">Transmembrane helix</keyword>
<keyword evidence="3 6" id="KW-0812">Transmembrane</keyword>
<dbReference type="Proteomes" id="UP000198660">
    <property type="component" value="Unassembled WGS sequence"/>
</dbReference>
<keyword evidence="2" id="KW-1003">Cell membrane</keyword>
<reference evidence="8" key="1">
    <citation type="submission" date="2016-10" db="EMBL/GenBank/DDBJ databases">
        <authorList>
            <person name="Varghese N."/>
            <person name="Submissions S."/>
        </authorList>
    </citation>
    <scope>NUCLEOTIDE SEQUENCE [LARGE SCALE GENOMIC DNA]</scope>
    <source>
        <strain evidence="8">DSM 45789</strain>
    </source>
</reference>
<dbReference type="RefSeq" id="WP_091831988.1">
    <property type="nucleotide sequence ID" value="NZ_FPAA01000001.1"/>
</dbReference>
<evidence type="ECO:0000256" key="2">
    <source>
        <dbReference type="ARBA" id="ARBA00022475"/>
    </source>
</evidence>
<dbReference type="Pfam" id="PF03626">
    <property type="entry name" value="COX4_pro"/>
    <property type="match status" value="1"/>
</dbReference>
<comment type="subcellular location">
    <subcellularLocation>
        <location evidence="1">Cell membrane</location>
        <topology evidence="1">Multi-pass membrane protein</topology>
    </subcellularLocation>
</comment>
<evidence type="ECO:0000256" key="5">
    <source>
        <dbReference type="ARBA" id="ARBA00023136"/>
    </source>
</evidence>
<evidence type="ECO:0000256" key="3">
    <source>
        <dbReference type="ARBA" id="ARBA00022692"/>
    </source>
</evidence>
<evidence type="ECO:0000256" key="6">
    <source>
        <dbReference type="SAM" id="Phobius"/>
    </source>
</evidence>
<dbReference type="InterPro" id="IPR005171">
    <property type="entry name" value="Cyt_c_oxidase_su4_prok"/>
</dbReference>
<dbReference type="AlphaFoldDB" id="A0A1I6NQ12"/>
<protein>
    <submittedName>
        <fullName evidence="7">Cytochrome c oxidase subunit 4</fullName>
    </submittedName>
</protein>
<evidence type="ECO:0000256" key="4">
    <source>
        <dbReference type="ARBA" id="ARBA00022989"/>
    </source>
</evidence>
<feature type="transmembrane region" description="Helical" evidence="6">
    <location>
        <begin position="21"/>
        <end position="44"/>
    </location>
</feature>
<feature type="transmembrane region" description="Helical" evidence="6">
    <location>
        <begin position="78"/>
        <end position="100"/>
    </location>
</feature>